<dbReference type="AlphaFoldDB" id="A0A915JH12"/>
<reference evidence="2" key="1">
    <citation type="submission" date="2022-11" db="UniProtKB">
        <authorList>
            <consortium name="WormBaseParasite"/>
        </authorList>
    </citation>
    <scope>IDENTIFICATION</scope>
</reference>
<evidence type="ECO:0000313" key="1">
    <source>
        <dbReference type="Proteomes" id="UP000887565"/>
    </source>
</evidence>
<organism evidence="1 2">
    <name type="scientific">Romanomermis culicivorax</name>
    <name type="common">Nematode worm</name>
    <dbReference type="NCBI Taxonomy" id="13658"/>
    <lineage>
        <taxon>Eukaryota</taxon>
        <taxon>Metazoa</taxon>
        <taxon>Ecdysozoa</taxon>
        <taxon>Nematoda</taxon>
        <taxon>Enoplea</taxon>
        <taxon>Dorylaimia</taxon>
        <taxon>Mermithida</taxon>
        <taxon>Mermithoidea</taxon>
        <taxon>Mermithidae</taxon>
        <taxon>Romanomermis</taxon>
    </lineage>
</organism>
<keyword evidence="1" id="KW-1185">Reference proteome</keyword>
<sequence>MVIVAVTSSYRNFHQKNIFLLSSRYFMDGLSNIAHKDFLGGAGAVPPLTNVGVGVTILTRAQQKWSGSEPVDWPKHQCYEWNVRRWVQLDHFGARFLLVRLVHKIPAPRAVTYIWDLEASGYNMQLFVSRNK</sequence>
<dbReference type="WBParaSite" id="nRc.2.0.1.t25353-RA">
    <property type="protein sequence ID" value="nRc.2.0.1.t25353-RA"/>
    <property type="gene ID" value="nRc.2.0.1.g25353"/>
</dbReference>
<proteinExistence type="predicted"/>
<dbReference type="Proteomes" id="UP000887565">
    <property type="component" value="Unplaced"/>
</dbReference>
<evidence type="ECO:0000313" key="2">
    <source>
        <dbReference type="WBParaSite" id="nRc.2.0.1.t25353-RA"/>
    </source>
</evidence>
<accession>A0A915JH12</accession>
<protein>
    <submittedName>
        <fullName evidence="2">Uncharacterized protein</fullName>
    </submittedName>
</protein>
<name>A0A915JH12_ROMCU</name>